<dbReference type="HOGENOM" id="CLU_2199414_0_0_1"/>
<accession>E3NTN4</accession>
<dbReference type="EMBL" id="DS270251">
    <property type="protein sequence ID" value="EFO92656.1"/>
    <property type="molecule type" value="Genomic_DNA"/>
</dbReference>
<protein>
    <submittedName>
        <fullName evidence="2">Uncharacterized protein</fullName>
    </submittedName>
</protein>
<feature type="region of interest" description="Disordered" evidence="1">
    <location>
        <begin position="76"/>
        <end position="108"/>
    </location>
</feature>
<keyword evidence="3" id="KW-1185">Reference proteome</keyword>
<name>E3NTN4_CAERE</name>
<evidence type="ECO:0000313" key="2">
    <source>
        <dbReference type="EMBL" id="EFO92656.1"/>
    </source>
</evidence>
<dbReference type="AlphaFoldDB" id="E3NTN4"/>
<organism evidence="3">
    <name type="scientific">Caenorhabditis remanei</name>
    <name type="common">Caenorhabditis vulgaris</name>
    <dbReference type="NCBI Taxonomy" id="31234"/>
    <lineage>
        <taxon>Eukaryota</taxon>
        <taxon>Metazoa</taxon>
        <taxon>Ecdysozoa</taxon>
        <taxon>Nematoda</taxon>
        <taxon>Chromadorea</taxon>
        <taxon>Rhabditida</taxon>
        <taxon>Rhabditina</taxon>
        <taxon>Rhabditomorpha</taxon>
        <taxon>Rhabditoidea</taxon>
        <taxon>Rhabditidae</taxon>
        <taxon>Peloderinae</taxon>
        <taxon>Caenorhabditis</taxon>
    </lineage>
</organism>
<dbReference type="Proteomes" id="UP000008281">
    <property type="component" value="Unassembled WGS sequence"/>
</dbReference>
<feature type="compositionally biased region" description="Acidic residues" evidence="1">
    <location>
        <begin position="99"/>
        <end position="108"/>
    </location>
</feature>
<sequence length="108" mass="12425">MQENPLNDEIGQEPNLIRVERGGEYYYVLDRSKKTRDIPLTDMDPFGAEDIATFNSDGEEEEFFDVSNYVWETELEEKEVEAPGEDEEVAEGSAKAYEEYEDGLDDLD</sequence>
<gene>
    <name evidence="2" type="ORF">CRE_07174</name>
</gene>
<evidence type="ECO:0000256" key="1">
    <source>
        <dbReference type="SAM" id="MobiDB-lite"/>
    </source>
</evidence>
<reference evidence="2" key="1">
    <citation type="submission" date="2007-07" db="EMBL/GenBank/DDBJ databases">
        <title>PCAP assembly of the Caenorhabditis remanei genome.</title>
        <authorList>
            <consortium name="The Caenorhabditis remanei Sequencing Consortium"/>
            <person name="Wilson R.K."/>
        </authorList>
    </citation>
    <scope>NUCLEOTIDE SEQUENCE [LARGE SCALE GENOMIC DNA]</scope>
    <source>
        <strain evidence="2">PB4641</strain>
    </source>
</reference>
<proteinExistence type="predicted"/>
<evidence type="ECO:0000313" key="3">
    <source>
        <dbReference type="Proteomes" id="UP000008281"/>
    </source>
</evidence>
<feature type="compositionally biased region" description="Acidic residues" evidence="1">
    <location>
        <begin position="76"/>
        <end position="90"/>
    </location>
</feature>
<dbReference type="InParanoid" id="E3NTN4"/>